<proteinExistence type="predicted"/>
<accession>A0A0G4M9E5</accession>
<dbReference type="EMBL" id="CVQH01021418">
    <property type="protein sequence ID" value="CRK30580.1"/>
    <property type="molecule type" value="Genomic_DNA"/>
</dbReference>
<dbReference type="AlphaFoldDB" id="A0A0G4M9E5"/>
<evidence type="ECO:0000256" key="1">
    <source>
        <dbReference type="SAM" id="SignalP"/>
    </source>
</evidence>
<evidence type="ECO:0000313" key="2">
    <source>
        <dbReference type="EMBL" id="CRK30580.1"/>
    </source>
</evidence>
<sequence>MLQLFICMLAFKVSLCSLGCHPAIILVINLVQVTVLLHRLVQSTDGTVDSGRCVCALVLCYMALGIRKGVRELAISNSMTIFGSVGSLRHRIWVVVLNAVGKNSIALGQ</sequence>
<dbReference type="Proteomes" id="UP000044602">
    <property type="component" value="Unassembled WGS sequence"/>
</dbReference>
<feature type="chain" id="PRO_5002567003" description="Secreted protein" evidence="1">
    <location>
        <begin position="17"/>
        <end position="109"/>
    </location>
</feature>
<keyword evidence="1" id="KW-0732">Signal</keyword>
<evidence type="ECO:0000313" key="3">
    <source>
        <dbReference type="Proteomes" id="UP000044602"/>
    </source>
</evidence>
<evidence type="ECO:0008006" key="4">
    <source>
        <dbReference type="Google" id="ProtNLM"/>
    </source>
</evidence>
<name>A0A0G4M9E5_VERLO</name>
<reference evidence="2 3" key="1">
    <citation type="submission" date="2015-05" db="EMBL/GenBank/DDBJ databases">
        <authorList>
            <person name="Wang D.B."/>
            <person name="Wang M."/>
        </authorList>
    </citation>
    <scope>NUCLEOTIDE SEQUENCE [LARGE SCALE GENOMIC DNA]</scope>
    <source>
        <strain evidence="2">VL1</strain>
    </source>
</reference>
<gene>
    <name evidence="2" type="ORF">BN1708_005219</name>
</gene>
<keyword evidence="3" id="KW-1185">Reference proteome</keyword>
<organism evidence="2 3">
    <name type="scientific">Verticillium longisporum</name>
    <name type="common">Verticillium dahliae var. longisporum</name>
    <dbReference type="NCBI Taxonomy" id="100787"/>
    <lineage>
        <taxon>Eukaryota</taxon>
        <taxon>Fungi</taxon>
        <taxon>Dikarya</taxon>
        <taxon>Ascomycota</taxon>
        <taxon>Pezizomycotina</taxon>
        <taxon>Sordariomycetes</taxon>
        <taxon>Hypocreomycetidae</taxon>
        <taxon>Glomerellales</taxon>
        <taxon>Plectosphaerellaceae</taxon>
        <taxon>Verticillium</taxon>
    </lineage>
</organism>
<protein>
    <recommendedName>
        <fullName evidence="4">Secreted protein</fullName>
    </recommendedName>
</protein>
<feature type="signal peptide" evidence="1">
    <location>
        <begin position="1"/>
        <end position="16"/>
    </location>
</feature>